<dbReference type="RefSeq" id="WP_026099381.1">
    <property type="nucleotide sequence ID" value="NZ_KB235933.1"/>
</dbReference>
<evidence type="ECO:0000313" key="1">
    <source>
        <dbReference type="EMBL" id="KKJ00432.1"/>
    </source>
</evidence>
<evidence type="ECO:0008006" key="3">
    <source>
        <dbReference type="Google" id="ProtNLM"/>
    </source>
</evidence>
<name>A0A0M2Q1D3_PROHO</name>
<dbReference type="STRING" id="317619.GCA_000332315_01275"/>
<keyword evidence="2" id="KW-1185">Reference proteome</keyword>
<dbReference type="EMBL" id="AJTX02000004">
    <property type="protein sequence ID" value="KKJ00432.1"/>
    <property type="molecule type" value="Genomic_DNA"/>
</dbReference>
<dbReference type="Proteomes" id="UP000034681">
    <property type="component" value="Unassembled WGS sequence"/>
</dbReference>
<dbReference type="Pfam" id="PF11209">
    <property type="entry name" value="LmeA"/>
    <property type="match status" value="1"/>
</dbReference>
<gene>
    <name evidence="1" type="ORF">PROH_12425</name>
</gene>
<dbReference type="eggNOG" id="ENOG502Z7Y0">
    <property type="taxonomic scope" value="Bacteria"/>
</dbReference>
<dbReference type="OrthoDB" id="507589at2"/>
<comment type="caution">
    <text evidence="1">The sequence shown here is derived from an EMBL/GenBank/DDBJ whole genome shotgun (WGS) entry which is preliminary data.</text>
</comment>
<sequence>MISTVFGSLPFPNQGGDRVVSKVVTAAISALFKRSEQLEVNVRAEPVAKLLQGSVDGFDFIGKGLLMHSGLRVDAMELYVQAVAIDFGAIFTGKVKLKQPIQASMRVALSETDLTDSFNTPFLKEKLQKIRHQGQPLHFDATVFKINPDRSIRLTSNVRVGDSTAAIAVDITAQMEVENRKRINFVDVTCAGDPAGVELGEAVVQHLNGLLDLDQFALEGMQIRVDQLRLRHQQMMLYGVAHIDRFPDRKGK</sequence>
<accession>A0A0M2Q1D3</accession>
<dbReference type="AlphaFoldDB" id="A0A0M2Q1D3"/>
<reference evidence="1" key="1">
    <citation type="submission" date="2012-04" db="EMBL/GenBank/DDBJ databases">
        <authorList>
            <person name="Borisov I.G."/>
            <person name="Ivanikova N.V."/>
            <person name="Pinevich A.V."/>
        </authorList>
    </citation>
    <scope>NUCLEOTIDE SEQUENCE</scope>
    <source>
        <strain evidence="1">CALU 1027</strain>
    </source>
</reference>
<evidence type="ECO:0000313" key="2">
    <source>
        <dbReference type="Proteomes" id="UP000034681"/>
    </source>
</evidence>
<proteinExistence type="predicted"/>
<organism evidence="1 2">
    <name type="scientific">Prochlorothrix hollandica PCC 9006 = CALU 1027</name>
    <dbReference type="NCBI Taxonomy" id="317619"/>
    <lineage>
        <taxon>Bacteria</taxon>
        <taxon>Bacillati</taxon>
        <taxon>Cyanobacteriota</taxon>
        <taxon>Cyanophyceae</taxon>
        <taxon>Prochlorotrichales</taxon>
        <taxon>Prochlorotrichaceae</taxon>
        <taxon>Prochlorothrix</taxon>
    </lineage>
</organism>
<dbReference type="InterPro" id="IPR021373">
    <property type="entry name" value="DUF2993"/>
</dbReference>
<protein>
    <recommendedName>
        <fullName evidence="3">DUF2993 domain-containing protein</fullName>
    </recommendedName>
</protein>